<dbReference type="NCBIfam" id="TIGR01636">
    <property type="entry name" value="phage_rinA"/>
    <property type="match status" value="1"/>
</dbReference>
<dbReference type="EMBL" id="AJAQ01000018">
    <property type="protein sequence ID" value="EOH93145.1"/>
    <property type="molecule type" value="Genomic_DNA"/>
</dbReference>
<dbReference type="PATRIC" id="fig|1158607.3.peg.2778"/>
<dbReference type="InterPro" id="IPR006523">
    <property type="entry name" value="RinA"/>
</dbReference>
<dbReference type="eggNOG" id="ENOG5032YZ1">
    <property type="taxonomic scope" value="Bacteria"/>
</dbReference>
<reference evidence="1 2" key="1">
    <citation type="submission" date="2013-02" db="EMBL/GenBank/DDBJ databases">
        <title>The Genome Sequence of Enterococcus pallens BAA-351.</title>
        <authorList>
            <consortium name="The Broad Institute Genome Sequencing Platform"/>
            <consortium name="The Broad Institute Genome Sequencing Center for Infectious Disease"/>
            <person name="Earl A.M."/>
            <person name="Gilmore M.S."/>
            <person name="Lebreton F."/>
            <person name="Walker B."/>
            <person name="Young S.K."/>
            <person name="Zeng Q."/>
            <person name="Gargeya S."/>
            <person name="Fitzgerald M."/>
            <person name="Haas B."/>
            <person name="Abouelleil A."/>
            <person name="Alvarado L."/>
            <person name="Arachchi H.M."/>
            <person name="Berlin A.M."/>
            <person name="Chapman S.B."/>
            <person name="Dewar J."/>
            <person name="Goldberg J."/>
            <person name="Griggs A."/>
            <person name="Gujja S."/>
            <person name="Hansen M."/>
            <person name="Howarth C."/>
            <person name="Imamovic A."/>
            <person name="Larimer J."/>
            <person name="McCowan C."/>
            <person name="Murphy C."/>
            <person name="Neiman D."/>
            <person name="Pearson M."/>
            <person name="Priest M."/>
            <person name="Roberts A."/>
            <person name="Saif S."/>
            <person name="Shea T."/>
            <person name="Sisk P."/>
            <person name="Sykes S."/>
            <person name="Wortman J."/>
            <person name="Nusbaum C."/>
            <person name="Birren B."/>
        </authorList>
    </citation>
    <scope>NUCLEOTIDE SEQUENCE [LARGE SCALE GENOMIC DNA]</scope>
    <source>
        <strain evidence="1 2">ATCC BAA-351</strain>
    </source>
</reference>
<dbReference type="HOGENOM" id="CLU_129884_1_0_9"/>
<organism evidence="1 2">
    <name type="scientific">Enterococcus pallens ATCC BAA-351</name>
    <dbReference type="NCBI Taxonomy" id="1158607"/>
    <lineage>
        <taxon>Bacteria</taxon>
        <taxon>Bacillati</taxon>
        <taxon>Bacillota</taxon>
        <taxon>Bacilli</taxon>
        <taxon>Lactobacillales</taxon>
        <taxon>Enterococcaceae</taxon>
        <taxon>Enterococcus</taxon>
    </lineage>
</organism>
<evidence type="ECO:0000313" key="1">
    <source>
        <dbReference type="EMBL" id="EOH93145.1"/>
    </source>
</evidence>
<name>R2SC89_9ENTE</name>
<dbReference type="RefSeq" id="WP_010757771.1">
    <property type="nucleotide sequence ID" value="NZ_ASWD01000001.1"/>
</dbReference>
<dbReference type="OrthoDB" id="2735906at2"/>
<dbReference type="AlphaFoldDB" id="R2SC89"/>
<keyword evidence="2" id="KW-1185">Reference proteome</keyword>
<dbReference type="Proteomes" id="UP000013782">
    <property type="component" value="Unassembled WGS sequence"/>
</dbReference>
<sequence length="120" mass="14553">MEKWKKNYLKGLLSEYPHLERYIKEKERELSCHRRNNEGPLLITISSDRRLRSLERKHRIIREALLESSPEVREIIEELYMKPCKNSSLTKVADQVYLSTRQVTRLRNHFFENLLEKLEL</sequence>
<accession>R2SC89</accession>
<protein>
    <submittedName>
        <fullName evidence="1">RinA family phage transcriptional regulator</fullName>
    </submittedName>
</protein>
<evidence type="ECO:0000313" key="2">
    <source>
        <dbReference type="Proteomes" id="UP000013782"/>
    </source>
</evidence>
<gene>
    <name evidence="1" type="ORF">UAU_02788</name>
</gene>
<comment type="caution">
    <text evidence="1">The sequence shown here is derived from an EMBL/GenBank/DDBJ whole genome shotgun (WGS) entry which is preliminary data.</text>
</comment>
<proteinExistence type="predicted"/>